<evidence type="ECO:0000313" key="1">
    <source>
        <dbReference type="Proteomes" id="UP000887566"/>
    </source>
</evidence>
<accession>A0A914UMQ1</accession>
<dbReference type="Proteomes" id="UP000887566">
    <property type="component" value="Unplaced"/>
</dbReference>
<evidence type="ECO:0000313" key="2">
    <source>
        <dbReference type="WBParaSite" id="PSAMB.scaffold109size78448.g1989.t1"/>
    </source>
</evidence>
<keyword evidence="1" id="KW-1185">Reference proteome</keyword>
<reference evidence="2" key="1">
    <citation type="submission" date="2022-11" db="UniProtKB">
        <authorList>
            <consortium name="WormBaseParasite"/>
        </authorList>
    </citation>
    <scope>IDENTIFICATION</scope>
</reference>
<protein>
    <submittedName>
        <fullName evidence="2">Uncharacterized protein</fullName>
    </submittedName>
</protein>
<proteinExistence type="predicted"/>
<name>A0A914UMQ1_9BILA</name>
<dbReference type="AlphaFoldDB" id="A0A914UMQ1"/>
<organism evidence="1 2">
    <name type="scientific">Plectus sambesii</name>
    <dbReference type="NCBI Taxonomy" id="2011161"/>
    <lineage>
        <taxon>Eukaryota</taxon>
        <taxon>Metazoa</taxon>
        <taxon>Ecdysozoa</taxon>
        <taxon>Nematoda</taxon>
        <taxon>Chromadorea</taxon>
        <taxon>Plectida</taxon>
        <taxon>Plectina</taxon>
        <taxon>Plectoidea</taxon>
        <taxon>Plectidae</taxon>
        <taxon>Plectus</taxon>
    </lineage>
</organism>
<dbReference type="WBParaSite" id="PSAMB.scaffold109size78448.g1989.t1">
    <property type="protein sequence ID" value="PSAMB.scaffold109size78448.g1989.t1"/>
    <property type="gene ID" value="PSAMB.scaffold109size78448.g1989"/>
</dbReference>
<sequence>MQNGGLAGDYTRLLYSRFVFTRQCPVVSGQRGQARATIGSVRPLARRDLRPLVDGPTPLFDIIGTQMLARQYRCLPSLRCGARLVIELEGIVIGRFRSEGHGRSRENLSSIVDDNGLSLEFGPFGLRAPMFATVCTSGLTDVFRILLRCNRRHETAQLLIVLLCACHPADRIIAEESANERALKSDEPMTAGYSPPCECLCGRQVTGGQSMMAL</sequence>